<feature type="region of interest" description="Disordered" evidence="1">
    <location>
        <begin position="10"/>
        <end position="37"/>
    </location>
</feature>
<accession>A0A2T2NT44</accession>
<name>A0A2T2NT44_CORCC</name>
<dbReference type="EMBL" id="KZ678134">
    <property type="protein sequence ID" value="PSN68446.1"/>
    <property type="molecule type" value="Genomic_DNA"/>
</dbReference>
<evidence type="ECO:0000313" key="2">
    <source>
        <dbReference type="EMBL" id="PSN68446.1"/>
    </source>
</evidence>
<reference evidence="2 3" key="1">
    <citation type="journal article" date="2018" name="Front. Microbiol.">
        <title>Genome-Wide Analysis of Corynespora cassiicola Leaf Fall Disease Putative Effectors.</title>
        <authorList>
            <person name="Lopez D."/>
            <person name="Ribeiro S."/>
            <person name="Label P."/>
            <person name="Fumanal B."/>
            <person name="Venisse J.S."/>
            <person name="Kohler A."/>
            <person name="de Oliveira R.R."/>
            <person name="Labutti K."/>
            <person name="Lipzen A."/>
            <person name="Lail K."/>
            <person name="Bauer D."/>
            <person name="Ohm R.A."/>
            <person name="Barry K.W."/>
            <person name="Spatafora J."/>
            <person name="Grigoriev I.V."/>
            <person name="Martin F.M."/>
            <person name="Pujade-Renaud V."/>
        </authorList>
    </citation>
    <scope>NUCLEOTIDE SEQUENCE [LARGE SCALE GENOMIC DNA]</scope>
    <source>
        <strain evidence="2 3">Philippines</strain>
    </source>
</reference>
<dbReference type="AlphaFoldDB" id="A0A2T2NT44"/>
<evidence type="ECO:0000313" key="3">
    <source>
        <dbReference type="Proteomes" id="UP000240883"/>
    </source>
</evidence>
<organism evidence="2 3">
    <name type="scientific">Corynespora cassiicola Philippines</name>
    <dbReference type="NCBI Taxonomy" id="1448308"/>
    <lineage>
        <taxon>Eukaryota</taxon>
        <taxon>Fungi</taxon>
        <taxon>Dikarya</taxon>
        <taxon>Ascomycota</taxon>
        <taxon>Pezizomycotina</taxon>
        <taxon>Dothideomycetes</taxon>
        <taxon>Pleosporomycetidae</taxon>
        <taxon>Pleosporales</taxon>
        <taxon>Corynesporascaceae</taxon>
        <taxon>Corynespora</taxon>
    </lineage>
</organism>
<keyword evidence="3" id="KW-1185">Reference proteome</keyword>
<gene>
    <name evidence="2" type="ORF">BS50DRAFT_634021</name>
</gene>
<evidence type="ECO:0000256" key="1">
    <source>
        <dbReference type="SAM" id="MobiDB-lite"/>
    </source>
</evidence>
<protein>
    <submittedName>
        <fullName evidence="2">Uncharacterized protein</fullName>
    </submittedName>
</protein>
<dbReference type="Proteomes" id="UP000240883">
    <property type="component" value="Unassembled WGS sequence"/>
</dbReference>
<sequence>MALCHRFLDAAPSSSPARPRARRLRRGSVNLERDENEPSCITSVTRPIAAGRLMPLHMELSIWKLIAFRHLTDSLSILGVPGSPNGQFPWLMTTTTTTSSSSTDAGPSSSGPMQPLVLVVYPDRSIRLHYSDSRRPKSQVVERVVVGLAAADRLGAISTLYV</sequence>
<proteinExistence type="predicted"/>